<dbReference type="PANTHER" id="PTHR10434">
    <property type="entry name" value="1-ACYL-SN-GLYCEROL-3-PHOSPHATE ACYLTRANSFERASE"/>
    <property type="match status" value="1"/>
</dbReference>
<dbReference type="GO" id="GO:0006654">
    <property type="term" value="P:phosphatidic acid biosynthetic process"/>
    <property type="evidence" value="ECO:0007669"/>
    <property type="project" value="TreeGrafter"/>
</dbReference>
<accession>A0A7L9WRK2</accession>
<comment type="pathway">
    <text evidence="1">Lipid metabolism.</text>
</comment>
<feature type="domain" description="Phospholipid/glycerol acyltransferase" evidence="5">
    <location>
        <begin position="72"/>
        <end position="186"/>
    </location>
</feature>
<dbReference type="PANTHER" id="PTHR10434:SF40">
    <property type="entry name" value="1-ACYL-SN-GLYCEROL-3-PHOSPHATE ACYLTRANSFERASE"/>
    <property type="match status" value="1"/>
</dbReference>
<dbReference type="CDD" id="cd07989">
    <property type="entry name" value="LPLAT_AGPAT-like"/>
    <property type="match status" value="1"/>
</dbReference>
<gene>
    <name evidence="6" type="ORF">F3W81_20200</name>
</gene>
<evidence type="ECO:0000256" key="4">
    <source>
        <dbReference type="SAM" id="Phobius"/>
    </source>
</evidence>
<evidence type="ECO:0000256" key="1">
    <source>
        <dbReference type="ARBA" id="ARBA00005189"/>
    </source>
</evidence>
<evidence type="ECO:0000313" key="7">
    <source>
        <dbReference type="Proteomes" id="UP000594118"/>
    </source>
</evidence>
<feature type="transmembrane region" description="Helical" evidence="4">
    <location>
        <begin position="12"/>
        <end position="33"/>
    </location>
</feature>
<sequence>MKALHYIRSVIFIVQMYLAMLVVGVICLPWAVVSRDGAYAAVRGYSRYVRWSLRVICGLRTEVRGEVPTGEIVIASKHQSFLDIIMITSVVDRPKLIMKNSLRYMPVLGWYGLRIGCVPVRRGHRAEAIHAMMNAVHDGNAPSGQLIIFPQGTRVAPGAKLPYKVGALVIYEETGQYCVPVAANVGLFWPRQGLLRRPGLAVIEFLPPIPPGLSRPEFRSTLERVIETRSNELMREGGFGADELSGHHRGA</sequence>
<keyword evidence="4" id="KW-1133">Transmembrane helix</keyword>
<organism evidence="6 7">
    <name type="scientific">Pseudooceanicola spongiae</name>
    <dbReference type="NCBI Taxonomy" id="2613965"/>
    <lineage>
        <taxon>Bacteria</taxon>
        <taxon>Pseudomonadati</taxon>
        <taxon>Pseudomonadota</taxon>
        <taxon>Alphaproteobacteria</taxon>
        <taxon>Rhodobacterales</taxon>
        <taxon>Paracoccaceae</taxon>
        <taxon>Pseudooceanicola</taxon>
    </lineage>
</organism>
<keyword evidence="2 6" id="KW-0808">Transferase</keyword>
<dbReference type="RefSeq" id="WP_193081361.1">
    <property type="nucleotide sequence ID" value="NZ_CP045201.1"/>
</dbReference>
<dbReference type="EMBL" id="CP045201">
    <property type="protein sequence ID" value="QOL82951.1"/>
    <property type="molecule type" value="Genomic_DNA"/>
</dbReference>
<evidence type="ECO:0000259" key="5">
    <source>
        <dbReference type="SMART" id="SM00563"/>
    </source>
</evidence>
<evidence type="ECO:0000256" key="3">
    <source>
        <dbReference type="ARBA" id="ARBA00023315"/>
    </source>
</evidence>
<dbReference type="Proteomes" id="UP000594118">
    <property type="component" value="Chromosome"/>
</dbReference>
<reference evidence="6 7" key="1">
    <citation type="submission" date="2019-10" db="EMBL/GenBank/DDBJ databases">
        <title>Pseudopuniceibacterium sp. HQ09 islated from Antarctica.</title>
        <authorList>
            <person name="Liao L."/>
            <person name="Su S."/>
            <person name="Chen B."/>
            <person name="Yu Y."/>
        </authorList>
    </citation>
    <scope>NUCLEOTIDE SEQUENCE [LARGE SCALE GENOMIC DNA]</scope>
    <source>
        <strain evidence="6 7">HQ09</strain>
    </source>
</reference>
<evidence type="ECO:0000256" key="2">
    <source>
        <dbReference type="ARBA" id="ARBA00022679"/>
    </source>
</evidence>
<protein>
    <submittedName>
        <fullName evidence="6">1-acyl-sn-glycerol-3-phosphate acyltransferase</fullName>
    </submittedName>
</protein>
<name>A0A7L9WRK2_9RHOB</name>
<dbReference type="SUPFAM" id="SSF69593">
    <property type="entry name" value="Glycerol-3-phosphate (1)-acyltransferase"/>
    <property type="match status" value="1"/>
</dbReference>
<dbReference type="GO" id="GO:0003841">
    <property type="term" value="F:1-acylglycerol-3-phosphate O-acyltransferase activity"/>
    <property type="evidence" value="ECO:0007669"/>
    <property type="project" value="TreeGrafter"/>
</dbReference>
<dbReference type="SMART" id="SM00563">
    <property type="entry name" value="PlsC"/>
    <property type="match status" value="1"/>
</dbReference>
<dbReference type="Pfam" id="PF01553">
    <property type="entry name" value="Acyltransferase"/>
    <property type="match status" value="1"/>
</dbReference>
<evidence type="ECO:0000313" key="6">
    <source>
        <dbReference type="EMBL" id="QOL82951.1"/>
    </source>
</evidence>
<proteinExistence type="predicted"/>
<dbReference type="AlphaFoldDB" id="A0A7L9WRK2"/>
<dbReference type="KEGG" id="pshq:F3W81_20200"/>
<keyword evidence="3 6" id="KW-0012">Acyltransferase</keyword>
<keyword evidence="7" id="KW-1185">Reference proteome</keyword>
<keyword evidence="4" id="KW-0812">Transmembrane</keyword>
<dbReference type="InterPro" id="IPR002123">
    <property type="entry name" value="Plipid/glycerol_acylTrfase"/>
</dbReference>
<keyword evidence="4" id="KW-0472">Membrane</keyword>